<proteinExistence type="inferred from homology"/>
<keyword evidence="10" id="KW-1185">Reference proteome</keyword>
<dbReference type="Pfam" id="PF01084">
    <property type="entry name" value="Ribosomal_S18"/>
    <property type="match status" value="1"/>
</dbReference>
<protein>
    <recommendedName>
        <fullName evidence="6">Small ribosomal subunit protein bS18c</fullName>
    </recommendedName>
</protein>
<comment type="subunit">
    <text evidence="2">Part of the 30S ribosomal subunit.</text>
</comment>
<name>A0ABY8TIS9_TETOB</name>
<dbReference type="NCBIfam" id="TIGR00165">
    <property type="entry name" value="S18"/>
    <property type="match status" value="1"/>
</dbReference>
<feature type="compositionally biased region" description="Basic and acidic residues" evidence="8">
    <location>
        <begin position="165"/>
        <end position="174"/>
    </location>
</feature>
<evidence type="ECO:0000313" key="10">
    <source>
        <dbReference type="Proteomes" id="UP001244341"/>
    </source>
</evidence>
<feature type="region of interest" description="Disordered" evidence="8">
    <location>
        <begin position="152"/>
        <end position="181"/>
    </location>
</feature>
<keyword evidence="5 7" id="KW-0687">Ribonucleoprotein</keyword>
<keyword evidence="4 7" id="KW-0689">Ribosomal protein</keyword>
<comment type="similarity">
    <text evidence="1 7">Belongs to the bacterial ribosomal protein bS18 family.</text>
</comment>
<dbReference type="PRINTS" id="PR00974">
    <property type="entry name" value="RIBOSOMALS18"/>
</dbReference>
<dbReference type="InterPro" id="IPR001648">
    <property type="entry name" value="Ribosomal_bS18"/>
</dbReference>
<organism evidence="9 10">
    <name type="scientific">Tetradesmus obliquus</name>
    <name type="common">Green alga</name>
    <name type="synonym">Acutodesmus obliquus</name>
    <dbReference type="NCBI Taxonomy" id="3088"/>
    <lineage>
        <taxon>Eukaryota</taxon>
        <taxon>Viridiplantae</taxon>
        <taxon>Chlorophyta</taxon>
        <taxon>core chlorophytes</taxon>
        <taxon>Chlorophyceae</taxon>
        <taxon>CS clade</taxon>
        <taxon>Sphaeropleales</taxon>
        <taxon>Scenedesmaceae</taxon>
        <taxon>Tetradesmus</taxon>
    </lineage>
</organism>
<dbReference type="PANTHER" id="PTHR13479:SF40">
    <property type="entry name" value="SMALL RIBOSOMAL SUBUNIT PROTEIN BS18M"/>
    <property type="match status" value="1"/>
</dbReference>
<evidence type="ECO:0000256" key="4">
    <source>
        <dbReference type="ARBA" id="ARBA00022980"/>
    </source>
</evidence>
<evidence type="ECO:0000256" key="6">
    <source>
        <dbReference type="ARBA" id="ARBA00035266"/>
    </source>
</evidence>
<feature type="compositionally biased region" description="Low complexity" evidence="8">
    <location>
        <begin position="36"/>
        <end position="52"/>
    </location>
</feature>
<keyword evidence="3" id="KW-0694">RNA-binding</keyword>
<evidence type="ECO:0000256" key="2">
    <source>
        <dbReference type="ARBA" id="ARBA00011458"/>
    </source>
</evidence>
<dbReference type="Gene3D" id="4.10.640.10">
    <property type="entry name" value="Ribosomal protein S18"/>
    <property type="match status" value="1"/>
</dbReference>
<evidence type="ECO:0000256" key="3">
    <source>
        <dbReference type="ARBA" id="ARBA00022884"/>
    </source>
</evidence>
<evidence type="ECO:0000256" key="8">
    <source>
        <dbReference type="SAM" id="MobiDB-lite"/>
    </source>
</evidence>
<sequence>MFIVQHNRLLATLASAMKDLCIDGSVVLTSQIQRYSSDSSTSSSSSSSSSSSPQAGNVADEFQQRVAALQSGRPEPHLQQLMKAGRAGSSSSSSQATVLHSRRAADSAAAAAAADANAAPAEDGSSSSGSAASLFDARYGYAVLGGVDPEAAQQEAGAQQPKLHPSRDFRHGEVYEPTELSPLAREEAEAWLPRSNSRRGRRRQPLPQADLPRLDYKNVDLLLRLVSDSGRLLPRRATGLKPTQQARAARTVKLARQMALFPYEMRVGDSSVGDSWRRMREVEAAQQSARSR</sequence>
<dbReference type="HAMAP" id="MF_00270">
    <property type="entry name" value="Ribosomal_bS18"/>
    <property type="match status" value="1"/>
</dbReference>
<dbReference type="InterPro" id="IPR036870">
    <property type="entry name" value="Ribosomal_bS18_sf"/>
</dbReference>
<dbReference type="SUPFAM" id="SSF46911">
    <property type="entry name" value="Ribosomal protein S18"/>
    <property type="match status" value="1"/>
</dbReference>
<reference evidence="9 10" key="1">
    <citation type="submission" date="2023-05" db="EMBL/GenBank/DDBJ databases">
        <title>A 100% complete, gapless, phased diploid assembly of the Scenedesmus obliquus UTEX 3031 genome.</title>
        <authorList>
            <person name="Biondi T.C."/>
            <person name="Hanschen E.R."/>
            <person name="Kwon T."/>
            <person name="Eng W."/>
            <person name="Kruse C.P.S."/>
            <person name="Koehler S.I."/>
            <person name="Kunde Y."/>
            <person name="Gleasner C.D."/>
            <person name="You Mak K.T."/>
            <person name="Polle J."/>
            <person name="Hovde B.T."/>
            <person name="Starkenburg S.R."/>
        </authorList>
    </citation>
    <scope>NUCLEOTIDE SEQUENCE [LARGE SCALE GENOMIC DNA]</scope>
    <source>
        <strain evidence="9 10">DOE0152z</strain>
    </source>
</reference>
<evidence type="ECO:0000256" key="7">
    <source>
        <dbReference type="RuleBase" id="RU003910"/>
    </source>
</evidence>
<dbReference type="EMBL" id="CP126208">
    <property type="protein sequence ID" value="WIA08885.1"/>
    <property type="molecule type" value="Genomic_DNA"/>
</dbReference>
<dbReference type="Proteomes" id="UP001244341">
    <property type="component" value="Chromosome 1b"/>
</dbReference>
<evidence type="ECO:0000313" key="9">
    <source>
        <dbReference type="EMBL" id="WIA08885.1"/>
    </source>
</evidence>
<accession>A0ABY8TIS9</accession>
<evidence type="ECO:0000256" key="5">
    <source>
        <dbReference type="ARBA" id="ARBA00023274"/>
    </source>
</evidence>
<feature type="region of interest" description="Disordered" evidence="8">
    <location>
        <begin position="36"/>
        <end position="102"/>
    </location>
</feature>
<gene>
    <name evidence="9" type="ORF">OEZ85_008306</name>
</gene>
<dbReference type="PANTHER" id="PTHR13479">
    <property type="entry name" value="30S RIBOSOMAL PROTEIN S18"/>
    <property type="match status" value="1"/>
</dbReference>
<evidence type="ECO:0000256" key="1">
    <source>
        <dbReference type="ARBA" id="ARBA00005589"/>
    </source>
</evidence>